<evidence type="ECO:0000313" key="3">
    <source>
        <dbReference type="Proteomes" id="UP000316714"/>
    </source>
</evidence>
<feature type="transmembrane region" description="Helical" evidence="1">
    <location>
        <begin position="158"/>
        <end position="177"/>
    </location>
</feature>
<keyword evidence="3" id="KW-1185">Reference proteome</keyword>
<dbReference type="EMBL" id="SIHJ01000001">
    <property type="protein sequence ID" value="TWT38194.1"/>
    <property type="molecule type" value="Genomic_DNA"/>
</dbReference>
<dbReference type="AlphaFoldDB" id="A0A5C5VHT1"/>
<feature type="transmembrane region" description="Helical" evidence="1">
    <location>
        <begin position="132"/>
        <end position="152"/>
    </location>
</feature>
<keyword evidence="1" id="KW-1133">Transmembrane helix</keyword>
<gene>
    <name evidence="2" type="ORF">KOR34_31620</name>
</gene>
<evidence type="ECO:0000256" key="1">
    <source>
        <dbReference type="SAM" id="Phobius"/>
    </source>
</evidence>
<sequence>MILVAGTVTIVGGASAACLAAIICVPAMFLVWGAIRLLRVGATWTTVGAISGGAVGFAGWLPVSYHTCQLVLLELVDGTWADWLPRRILLILLGPVLATLIGQVGGAYGGLVLQRAGFSFCPRDLNERPGRVSFSIGQLFSLTLVLSLALTALRMVGLLNAAMLLALACWLGLQVALRRPAIWIAERVMRFLRRPKPRGYLIASGKPAESEGAVR</sequence>
<organism evidence="2 3">
    <name type="scientific">Posidoniimonas corsicana</name>
    <dbReference type="NCBI Taxonomy" id="1938618"/>
    <lineage>
        <taxon>Bacteria</taxon>
        <taxon>Pseudomonadati</taxon>
        <taxon>Planctomycetota</taxon>
        <taxon>Planctomycetia</taxon>
        <taxon>Pirellulales</taxon>
        <taxon>Lacipirellulaceae</taxon>
        <taxon>Posidoniimonas</taxon>
    </lineage>
</organism>
<name>A0A5C5VHT1_9BACT</name>
<feature type="transmembrane region" description="Helical" evidence="1">
    <location>
        <begin position="88"/>
        <end position="111"/>
    </location>
</feature>
<dbReference type="Proteomes" id="UP000316714">
    <property type="component" value="Unassembled WGS sequence"/>
</dbReference>
<accession>A0A5C5VHT1</accession>
<feature type="transmembrane region" description="Helical" evidence="1">
    <location>
        <begin position="6"/>
        <end position="32"/>
    </location>
</feature>
<feature type="transmembrane region" description="Helical" evidence="1">
    <location>
        <begin position="44"/>
        <end position="63"/>
    </location>
</feature>
<protein>
    <submittedName>
        <fullName evidence="2">Uncharacterized protein</fullName>
    </submittedName>
</protein>
<reference evidence="2 3" key="1">
    <citation type="submission" date="2019-02" db="EMBL/GenBank/DDBJ databases">
        <title>Deep-cultivation of Planctomycetes and their phenomic and genomic characterization uncovers novel biology.</title>
        <authorList>
            <person name="Wiegand S."/>
            <person name="Jogler M."/>
            <person name="Boedeker C."/>
            <person name="Pinto D."/>
            <person name="Vollmers J."/>
            <person name="Rivas-Marin E."/>
            <person name="Kohn T."/>
            <person name="Peeters S.H."/>
            <person name="Heuer A."/>
            <person name="Rast P."/>
            <person name="Oberbeckmann S."/>
            <person name="Bunk B."/>
            <person name="Jeske O."/>
            <person name="Meyerdierks A."/>
            <person name="Storesund J.E."/>
            <person name="Kallscheuer N."/>
            <person name="Luecker S."/>
            <person name="Lage O.M."/>
            <person name="Pohl T."/>
            <person name="Merkel B.J."/>
            <person name="Hornburger P."/>
            <person name="Mueller R.-W."/>
            <person name="Bruemmer F."/>
            <person name="Labrenz M."/>
            <person name="Spormann A.M."/>
            <person name="Op Den Camp H."/>
            <person name="Overmann J."/>
            <person name="Amann R."/>
            <person name="Jetten M.S.M."/>
            <person name="Mascher T."/>
            <person name="Medema M.H."/>
            <person name="Devos D.P."/>
            <person name="Kaster A.-K."/>
            <person name="Ovreas L."/>
            <person name="Rohde M."/>
            <person name="Galperin M.Y."/>
            <person name="Jogler C."/>
        </authorList>
    </citation>
    <scope>NUCLEOTIDE SEQUENCE [LARGE SCALE GENOMIC DNA]</scope>
    <source>
        <strain evidence="2 3">KOR34</strain>
    </source>
</reference>
<evidence type="ECO:0000313" key="2">
    <source>
        <dbReference type="EMBL" id="TWT38194.1"/>
    </source>
</evidence>
<comment type="caution">
    <text evidence="2">The sequence shown here is derived from an EMBL/GenBank/DDBJ whole genome shotgun (WGS) entry which is preliminary data.</text>
</comment>
<keyword evidence="1" id="KW-0472">Membrane</keyword>
<proteinExistence type="predicted"/>
<keyword evidence="1" id="KW-0812">Transmembrane</keyword>